<organism evidence="1 2">
    <name type="scientific">Mycolicibacterium alvei</name>
    <dbReference type="NCBI Taxonomy" id="67081"/>
    <lineage>
        <taxon>Bacteria</taxon>
        <taxon>Bacillati</taxon>
        <taxon>Actinomycetota</taxon>
        <taxon>Actinomycetes</taxon>
        <taxon>Mycobacteriales</taxon>
        <taxon>Mycobacteriaceae</taxon>
        <taxon>Mycolicibacterium</taxon>
    </lineage>
</organism>
<keyword evidence="2" id="KW-1185">Reference proteome</keyword>
<accession>A0A6N4V3E5</accession>
<evidence type="ECO:0000313" key="1">
    <source>
        <dbReference type="EMBL" id="BBX30424.1"/>
    </source>
</evidence>
<keyword evidence="1" id="KW-0614">Plasmid</keyword>
<reference evidence="1 2" key="1">
    <citation type="journal article" date="2019" name="Emerg. Microbes Infect.">
        <title>Comprehensive subspecies identification of 175 nontuberculous mycobacteria species based on 7547 genomic profiles.</title>
        <authorList>
            <person name="Matsumoto Y."/>
            <person name="Kinjo T."/>
            <person name="Motooka D."/>
            <person name="Nabeya D."/>
            <person name="Jung N."/>
            <person name="Uechi K."/>
            <person name="Horii T."/>
            <person name="Iida T."/>
            <person name="Fujita J."/>
            <person name="Nakamura S."/>
        </authorList>
    </citation>
    <scope>NUCLEOTIDE SEQUENCE [LARGE SCALE GENOMIC DNA]</scope>
    <source>
        <strain evidence="1 2">JCM 12272</strain>
        <plasmid evidence="1">pJCM12272</plasmid>
    </source>
</reference>
<dbReference type="Proteomes" id="UP000466906">
    <property type="component" value="Plasmid pJCM12272"/>
</dbReference>
<gene>
    <name evidence="1" type="ORF">MALV_55490</name>
</gene>
<sequence length="413" mass="44682">MYSGCIPDLRNADSIPSGQILDTETGQNLPLPLPELPASDEVLRHACTVATTSDGKQRVIHVITTRTPSHGLTPESEQSFIVALDVKGNRAPITKPLPAELADMSGIYPANNGFVAIDRGPNGTEAFAWFDINTIEPKIVIKLDTDVGVPPETEPIDMVPFNYDGYATILSPRIPCGDCGQPEPGFSRSQDLHFFDGPSGAEIGVFRNIGHFVPVDHGYLMEHETRLKAAPPSDLQAGVFYFDMRTKELSGPIAPYIWVPNNYFPRIDDPEFGNALIWDDNVMLIGPDTDSGLFLKVWNRKSKTEIFSLTGPQLAGLKINGLSLGPTDLLIENESDSPVIDLKTGKPVAAGWSLKPVARLDDGWVVIKPGKPGDSEGWLCISSYTQGCPTGASYPAGAYLARGVNGDYAGPWH</sequence>
<evidence type="ECO:0000313" key="2">
    <source>
        <dbReference type="Proteomes" id="UP000466906"/>
    </source>
</evidence>
<proteinExistence type="predicted"/>
<protein>
    <submittedName>
        <fullName evidence="1">Uncharacterized protein</fullName>
    </submittedName>
</protein>
<dbReference type="KEGG" id="malv:MALV_55490"/>
<name>A0A6N4V3E5_9MYCO</name>
<dbReference type="AlphaFoldDB" id="A0A6N4V3E5"/>
<dbReference type="EMBL" id="AP022566">
    <property type="protein sequence ID" value="BBX30424.1"/>
    <property type="molecule type" value="Genomic_DNA"/>
</dbReference>
<geneLocation type="plasmid" evidence="1 2">
    <name>pJCM12272</name>
</geneLocation>